<sequence>MPTQNVNLTDTLDRFVKQQVETGLFNNASEVHRAALARMARDEEERCLRLEKLRQDIAAGDADIEAGRMREYRSADSLFDTITA</sequence>
<keyword evidence="2" id="KW-1277">Toxin-antitoxin system</keyword>
<reference evidence="3" key="1">
    <citation type="submission" date="2021-01" db="EMBL/GenBank/DDBJ databases">
        <title>Modified the classification status of verrucomicrobia.</title>
        <authorList>
            <person name="Feng X."/>
        </authorList>
    </citation>
    <scope>NUCLEOTIDE SEQUENCE</scope>
    <source>
        <strain evidence="3">KCTC 22041</strain>
    </source>
</reference>
<evidence type="ECO:0000313" key="4">
    <source>
        <dbReference type="Proteomes" id="UP000603141"/>
    </source>
</evidence>
<evidence type="ECO:0000313" key="3">
    <source>
        <dbReference type="EMBL" id="MBK1883526.1"/>
    </source>
</evidence>
<dbReference type="Pfam" id="PF03693">
    <property type="entry name" value="ParD_antitoxin"/>
    <property type="match status" value="1"/>
</dbReference>
<dbReference type="SUPFAM" id="SSF47598">
    <property type="entry name" value="Ribbon-helix-helix"/>
    <property type="match status" value="1"/>
</dbReference>
<dbReference type="Proteomes" id="UP000603141">
    <property type="component" value="Unassembled WGS sequence"/>
</dbReference>
<dbReference type="InterPro" id="IPR022789">
    <property type="entry name" value="ParD"/>
</dbReference>
<dbReference type="GO" id="GO:0006355">
    <property type="term" value="P:regulation of DNA-templated transcription"/>
    <property type="evidence" value="ECO:0007669"/>
    <property type="project" value="InterPro"/>
</dbReference>
<comment type="caution">
    <text evidence="3">The sequence shown here is derived from an EMBL/GenBank/DDBJ whole genome shotgun (WGS) entry which is preliminary data.</text>
</comment>
<dbReference type="PANTHER" id="PTHR36582:SF2">
    <property type="entry name" value="ANTITOXIN PARD"/>
    <property type="match status" value="1"/>
</dbReference>
<dbReference type="InterPro" id="IPR038296">
    <property type="entry name" value="ParD_sf"/>
</dbReference>
<organism evidence="3 4">
    <name type="scientific">Luteolibacter pohnpeiensis</name>
    <dbReference type="NCBI Taxonomy" id="454153"/>
    <lineage>
        <taxon>Bacteria</taxon>
        <taxon>Pseudomonadati</taxon>
        <taxon>Verrucomicrobiota</taxon>
        <taxon>Verrucomicrobiia</taxon>
        <taxon>Verrucomicrobiales</taxon>
        <taxon>Verrucomicrobiaceae</taxon>
        <taxon>Luteolibacter</taxon>
    </lineage>
</organism>
<dbReference type="InterPro" id="IPR010985">
    <property type="entry name" value="Ribbon_hlx_hlx"/>
</dbReference>
<keyword evidence="4" id="KW-1185">Reference proteome</keyword>
<gene>
    <name evidence="3" type="ORF">JIN85_13960</name>
</gene>
<dbReference type="AlphaFoldDB" id="A0A934S6H5"/>
<dbReference type="Gene3D" id="6.10.10.120">
    <property type="entry name" value="Antitoxin ParD1-like"/>
    <property type="match status" value="1"/>
</dbReference>
<dbReference type="RefSeq" id="WP_200271764.1">
    <property type="nucleotide sequence ID" value="NZ_JAENIJ010000023.1"/>
</dbReference>
<comment type="similarity">
    <text evidence="1">Belongs to the ParD antitoxin family.</text>
</comment>
<dbReference type="PANTHER" id="PTHR36582">
    <property type="entry name" value="ANTITOXIN PARD"/>
    <property type="match status" value="1"/>
</dbReference>
<name>A0A934S6H5_9BACT</name>
<accession>A0A934S6H5</accession>
<evidence type="ECO:0000256" key="2">
    <source>
        <dbReference type="ARBA" id="ARBA00022649"/>
    </source>
</evidence>
<evidence type="ECO:0000256" key="1">
    <source>
        <dbReference type="ARBA" id="ARBA00008580"/>
    </source>
</evidence>
<proteinExistence type="inferred from homology"/>
<dbReference type="EMBL" id="JAENIJ010000023">
    <property type="protein sequence ID" value="MBK1883526.1"/>
    <property type="molecule type" value="Genomic_DNA"/>
</dbReference>
<protein>
    <submittedName>
        <fullName evidence="3">Type II toxin-antitoxin system ParD family antitoxin</fullName>
    </submittedName>
</protein>
<dbReference type="NCBIfam" id="TIGR02606">
    <property type="entry name" value="antidote_CC2985"/>
    <property type="match status" value="1"/>
</dbReference>